<dbReference type="Proteomes" id="UP001345013">
    <property type="component" value="Unassembled WGS sequence"/>
</dbReference>
<name>A0ABR0KHP6_9EURO</name>
<feature type="transmembrane region" description="Helical" evidence="2">
    <location>
        <begin position="263"/>
        <end position="281"/>
    </location>
</feature>
<feature type="transmembrane region" description="Helical" evidence="2">
    <location>
        <begin position="157"/>
        <end position="180"/>
    </location>
</feature>
<proteinExistence type="predicted"/>
<feature type="transmembrane region" description="Helical" evidence="2">
    <location>
        <begin position="12"/>
        <end position="36"/>
    </location>
</feature>
<evidence type="ECO:0000313" key="4">
    <source>
        <dbReference type="Proteomes" id="UP001345013"/>
    </source>
</evidence>
<comment type="caution">
    <text evidence="3">The sequence shown here is derived from an EMBL/GenBank/DDBJ whole genome shotgun (WGS) entry which is preliminary data.</text>
</comment>
<keyword evidence="2" id="KW-0812">Transmembrane</keyword>
<keyword evidence="2" id="KW-0472">Membrane</keyword>
<dbReference type="InterPro" id="IPR018750">
    <property type="entry name" value="DUF2306_membrane"/>
</dbReference>
<keyword evidence="4" id="KW-1185">Reference proteome</keyword>
<feature type="compositionally biased region" description="Polar residues" evidence="1">
    <location>
        <begin position="337"/>
        <end position="353"/>
    </location>
</feature>
<evidence type="ECO:0000256" key="1">
    <source>
        <dbReference type="SAM" id="MobiDB-lite"/>
    </source>
</evidence>
<feature type="transmembrane region" description="Helical" evidence="2">
    <location>
        <begin position="125"/>
        <end position="145"/>
    </location>
</feature>
<feature type="region of interest" description="Disordered" evidence="1">
    <location>
        <begin position="332"/>
        <end position="353"/>
    </location>
</feature>
<gene>
    <name evidence="3" type="ORF">LTR24_002505</name>
</gene>
<organism evidence="3 4">
    <name type="scientific">Lithohypha guttulata</name>
    <dbReference type="NCBI Taxonomy" id="1690604"/>
    <lineage>
        <taxon>Eukaryota</taxon>
        <taxon>Fungi</taxon>
        <taxon>Dikarya</taxon>
        <taxon>Ascomycota</taxon>
        <taxon>Pezizomycotina</taxon>
        <taxon>Eurotiomycetes</taxon>
        <taxon>Chaetothyriomycetidae</taxon>
        <taxon>Chaetothyriales</taxon>
        <taxon>Trichomeriaceae</taxon>
        <taxon>Lithohypha</taxon>
    </lineage>
</organism>
<feature type="transmembrane region" description="Helical" evidence="2">
    <location>
        <begin position="93"/>
        <end position="113"/>
    </location>
</feature>
<evidence type="ECO:0000313" key="3">
    <source>
        <dbReference type="EMBL" id="KAK5096743.1"/>
    </source>
</evidence>
<dbReference type="Pfam" id="PF10067">
    <property type="entry name" value="DUF2306"/>
    <property type="match status" value="1"/>
</dbReference>
<keyword evidence="2" id="KW-1133">Transmembrane helix</keyword>
<feature type="transmembrane region" description="Helical" evidence="2">
    <location>
        <begin position="56"/>
        <end position="81"/>
    </location>
</feature>
<reference evidence="3 4" key="1">
    <citation type="submission" date="2023-08" db="EMBL/GenBank/DDBJ databases">
        <title>Black Yeasts Isolated from many extreme environments.</title>
        <authorList>
            <person name="Coleine C."/>
            <person name="Stajich J.E."/>
            <person name="Selbmann L."/>
        </authorList>
    </citation>
    <scope>NUCLEOTIDE SEQUENCE [LARGE SCALE GENOMIC DNA]</scope>
    <source>
        <strain evidence="3 4">CCFEE 5885</strain>
    </source>
</reference>
<dbReference type="EMBL" id="JAVRRG010000021">
    <property type="protein sequence ID" value="KAK5096743.1"/>
    <property type="molecule type" value="Genomic_DNA"/>
</dbReference>
<sequence length="353" mass="39441">MLWHLRDPANESVLPVLIFAGAMLGFVLARFQYLNIEGNYAKGAAPGEWYWYRAGYYRIGITIHLACALPAGFLMVWQFVPSIRRNFLLFHRINGYVVSTLVILSNVGALMIVRRSFGGNIETQTAVGVLVVLTTVGIAMGFINIKKLQVDQHRAWMLRTMFYLGTIVSDRVLMIISAMITSAVRSYFVVMSCDEIAFIVRDDIANIPEYMRRNYPGCFIDPRNTSSASASIMSDNKVVVQANILSDKTEGTAAAFRLTFGTALWLAILLHLVGVELYLALTPRESHRLRQVAYQKQLDAGMRNPGSGGLVLERFGDADEWVYDRPARKVSLDGSDTEQANNSQAMSTSNVYR</sequence>
<evidence type="ECO:0000256" key="2">
    <source>
        <dbReference type="SAM" id="Phobius"/>
    </source>
</evidence>
<accession>A0ABR0KHP6</accession>
<protein>
    <submittedName>
        <fullName evidence="3">Uncharacterized protein</fullName>
    </submittedName>
</protein>